<keyword evidence="1" id="KW-0812">Transmembrane</keyword>
<gene>
    <name evidence="2" type="ORF">EZS27_009623</name>
</gene>
<dbReference type="PROSITE" id="PS51257">
    <property type="entry name" value="PROKAR_LIPOPROTEIN"/>
    <property type="match status" value="1"/>
</dbReference>
<evidence type="ECO:0000313" key="2">
    <source>
        <dbReference type="EMBL" id="KAA6342651.1"/>
    </source>
</evidence>
<reference evidence="2" key="1">
    <citation type="submission" date="2019-03" db="EMBL/GenBank/DDBJ databases">
        <title>Single cell metagenomics reveals metabolic interactions within the superorganism composed of flagellate Streblomastix strix and complex community of Bacteroidetes bacteria on its surface.</title>
        <authorList>
            <person name="Treitli S.C."/>
            <person name="Kolisko M."/>
            <person name="Husnik F."/>
            <person name="Keeling P."/>
            <person name="Hampl V."/>
        </authorList>
    </citation>
    <scope>NUCLEOTIDE SEQUENCE</scope>
    <source>
        <strain evidence="2">STM</strain>
    </source>
</reference>
<name>A0A5J4SBL4_9ZZZZ</name>
<organism evidence="2">
    <name type="scientific">termite gut metagenome</name>
    <dbReference type="NCBI Taxonomy" id="433724"/>
    <lineage>
        <taxon>unclassified sequences</taxon>
        <taxon>metagenomes</taxon>
        <taxon>organismal metagenomes</taxon>
    </lineage>
</organism>
<dbReference type="AlphaFoldDB" id="A0A5J4SBL4"/>
<feature type="transmembrane region" description="Helical" evidence="1">
    <location>
        <begin position="86"/>
        <end position="102"/>
    </location>
</feature>
<comment type="caution">
    <text evidence="2">The sequence shown here is derived from an EMBL/GenBank/DDBJ whole genome shotgun (WGS) entry which is preliminary data.</text>
</comment>
<accession>A0A5J4SBL4</accession>
<evidence type="ECO:0000256" key="1">
    <source>
        <dbReference type="SAM" id="Phobius"/>
    </source>
</evidence>
<dbReference type="EMBL" id="SNRY01000313">
    <property type="protein sequence ID" value="KAA6342651.1"/>
    <property type="molecule type" value="Genomic_DNA"/>
</dbReference>
<feature type="transmembrane region" description="Helical" evidence="1">
    <location>
        <begin position="7"/>
        <end position="26"/>
    </location>
</feature>
<feature type="transmembrane region" description="Helical" evidence="1">
    <location>
        <begin position="65"/>
        <end position="80"/>
    </location>
</feature>
<proteinExistence type="predicted"/>
<sequence>MNKIIPFFYFAGAIMVLTGACVYITHWVYAPYIYTVGAGLFALAQINSPYHGVNKNIKRLRRQQIVGAILLVATGVFMFTTHGNEWIASLTIAAVLELYTAFRIPQEEKREKEGKEAPQ</sequence>
<feature type="transmembrane region" description="Helical" evidence="1">
    <location>
        <begin position="32"/>
        <end position="53"/>
    </location>
</feature>
<keyword evidence="1" id="KW-1133">Transmembrane helix</keyword>
<protein>
    <submittedName>
        <fullName evidence="2">Uncharacterized protein</fullName>
    </submittedName>
</protein>
<keyword evidence="1" id="KW-0472">Membrane</keyword>